<dbReference type="EMBL" id="BAAAZR010000007">
    <property type="protein sequence ID" value="GAA3809763.1"/>
    <property type="molecule type" value="Genomic_DNA"/>
</dbReference>
<keyword evidence="2" id="KW-1185">Reference proteome</keyword>
<name>A0ABP7I1R9_9ACTN</name>
<gene>
    <name evidence="1" type="ORF">GCM10022226_32640</name>
</gene>
<organism evidence="1 2">
    <name type="scientific">Sphaerisporangium flaviroseum</name>
    <dbReference type="NCBI Taxonomy" id="509199"/>
    <lineage>
        <taxon>Bacteria</taxon>
        <taxon>Bacillati</taxon>
        <taxon>Actinomycetota</taxon>
        <taxon>Actinomycetes</taxon>
        <taxon>Streptosporangiales</taxon>
        <taxon>Streptosporangiaceae</taxon>
        <taxon>Sphaerisporangium</taxon>
    </lineage>
</organism>
<evidence type="ECO:0000313" key="1">
    <source>
        <dbReference type="EMBL" id="GAA3809763.1"/>
    </source>
</evidence>
<comment type="caution">
    <text evidence="1">The sequence shown here is derived from an EMBL/GenBank/DDBJ whole genome shotgun (WGS) entry which is preliminary data.</text>
</comment>
<reference evidence="2" key="1">
    <citation type="journal article" date="2019" name="Int. J. Syst. Evol. Microbiol.">
        <title>The Global Catalogue of Microorganisms (GCM) 10K type strain sequencing project: providing services to taxonomists for standard genome sequencing and annotation.</title>
        <authorList>
            <consortium name="The Broad Institute Genomics Platform"/>
            <consortium name="The Broad Institute Genome Sequencing Center for Infectious Disease"/>
            <person name="Wu L."/>
            <person name="Ma J."/>
        </authorList>
    </citation>
    <scope>NUCLEOTIDE SEQUENCE [LARGE SCALE GENOMIC DNA]</scope>
    <source>
        <strain evidence="2">JCM 16908</strain>
    </source>
</reference>
<accession>A0ABP7I1R9</accession>
<sequence>MRVSPCLCPARPDVPRGPPDREMHAFGPGGGLHLPARISMAGLTWQARRLVLAPCHGCDHGDADVVDDPTGADAGPAQLAMGQGLVHVAVGVAAVPLAVKPKVVDAFAATEPL</sequence>
<protein>
    <submittedName>
        <fullName evidence="1">Uncharacterized protein</fullName>
    </submittedName>
</protein>
<dbReference type="Proteomes" id="UP001500888">
    <property type="component" value="Unassembled WGS sequence"/>
</dbReference>
<evidence type="ECO:0000313" key="2">
    <source>
        <dbReference type="Proteomes" id="UP001500888"/>
    </source>
</evidence>
<proteinExistence type="predicted"/>